<proteinExistence type="predicted"/>
<sequence length="242" mass="27079">MADRQQRAVADLIRDAGLRPGGEHVQQFANAGAPAMDLSRMSEEEADNCTRLIVAVGIGGPYNINRRAATNVIYDDTVVLAADESIRTRYGAVSNGVWMCIVIGDKVLLWSNFCLDHTTRQEYVVVNIEDDWYAGGDDPYLYRLKGMKDGEEVLVEGDDKQFFNKNNNDDIKKRAGNTKWSDVRTQCLVQKYGFFPSLVPTSDNIMKSLSGENCEWLGRSGYAASFLGQDLKLEMRKDDNNT</sequence>
<dbReference type="RefSeq" id="XP_002774087.1">
    <property type="nucleotide sequence ID" value="XM_002774041.1"/>
</dbReference>
<evidence type="ECO:0000313" key="2">
    <source>
        <dbReference type="Proteomes" id="UP000007800"/>
    </source>
</evidence>
<dbReference type="InParanoid" id="C5LBT2"/>
<organism evidence="2">
    <name type="scientific">Perkinsus marinus (strain ATCC 50983 / TXsc)</name>
    <dbReference type="NCBI Taxonomy" id="423536"/>
    <lineage>
        <taxon>Eukaryota</taxon>
        <taxon>Sar</taxon>
        <taxon>Alveolata</taxon>
        <taxon>Perkinsozoa</taxon>
        <taxon>Perkinsea</taxon>
        <taxon>Perkinsida</taxon>
        <taxon>Perkinsidae</taxon>
        <taxon>Perkinsus</taxon>
    </lineage>
</organism>
<reference evidence="1 2" key="1">
    <citation type="submission" date="2008-07" db="EMBL/GenBank/DDBJ databases">
        <authorList>
            <person name="El-Sayed N."/>
            <person name="Caler E."/>
            <person name="Inman J."/>
            <person name="Amedeo P."/>
            <person name="Hass B."/>
            <person name="Wortman J."/>
        </authorList>
    </citation>
    <scope>NUCLEOTIDE SEQUENCE [LARGE SCALE GENOMIC DNA]</scope>
    <source>
        <strain evidence="2">ATCC 50983 / TXsc</strain>
    </source>
</reference>
<dbReference type="GeneID" id="9064749"/>
<protein>
    <submittedName>
        <fullName evidence="1">Uncharacterized protein</fullName>
    </submittedName>
</protein>
<dbReference type="EMBL" id="GG680918">
    <property type="protein sequence ID" value="EER05903.1"/>
    <property type="molecule type" value="Genomic_DNA"/>
</dbReference>
<keyword evidence="2" id="KW-1185">Reference proteome</keyword>
<gene>
    <name evidence="1" type="ORF">Pmar_PMAR011960</name>
</gene>
<accession>C5LBT2</accession>
<dbReference type="Proteomes" id="UP000007800">
    <property type="component" value="Unassembled WGS sequence"/>
</dbReference>
<name>C5LBT2_PERM5</name>
<evidence type="ECO:0000313" key="1">
    <source>
        <dbReference type="EMBL" id="EER05903.1"/>
    </source>
</evidence>
<dbReference type="AlphaFoldDB" id="C5LBT2"/>